<keyword evidence="1" id="KW-0812">Transmembrane</keyword>
<reference evidence="2 3" key="1">
    <citation type="submission" date="2019-07" db="EMBL/GenBank/DDBJ databases">
        <title>Complete genome of Crassaminicella thermophila SY095.</title>
        <authorList>
            <person name="Li X."/>
        </authorList>
    </citation>
    <scope>NUCLEOTIDE SEQUENCE [LARGE SCALE GENOMIC DNA]</scope>
    <source>
        <strain evidence="2 3">SY095</strain>
    </source>
</reference>
<feature type="transmembrane region" description="Helical" evidence="1">
    <location>
        <begin position="6"/>
        <end position="23"/>
    </location>
</feature>
<accession>A0A5C0SDE1</accession>
<name>A0A5C0SDE1_CRATE</name>
<dbReference type="KEGG" id="crs:FQB35_09570"/>
<dbReference type="RefSeq" id="WP_148809707.1">
    <property type="nucleotide sequence ID" value="NZ_CP042243.1"/>
</dbReference>
<evidence type="ECO:0000313" key="2">
    <source>
        <dbReference type="EMBL" id="QEK12553.1"/>
    </source>
</evidence>
<evidence type="ECO:0000256" key="1">
    <source>
        <dbReference type="SAM" id="Phobius"/>
    </source>
</evidence>
<gene>
    <name evidence="2" type="ORF">FQB35_09570</name>
</gene>
<keyword evidence="1" id="KW-1133">Transmembrane helix</keyword>
<feature type="transmembrane region" description="Helical" evidence="1">
    <location>
        <begin position="35"/>
        <end position="53"/>
    </location>
</feature>
<dbReference type="EMBL" id="CP042243">
    <property type="protein sequence ID" value="QEK12553.1"/>
    <property type="molecule type" value="Genomic_DNA"/>
</dbReference>
<organism evidence="2 3">
    <name type="scientific">Crassaminicella thermophila</name>
    <dbReference type="NCBI Taxonomy" id="2599308"/>
    <lineage>
        <taxon>Bacteria</taxon>
        <taxon>Bacillati</taxon>
        <taxon>Bacillota</taxon>
        <taxon>Clostridia</taxon>
        <taxon>Eubacteriales</taxon>
        <taxon>Clostridiaceae</taxon>
        <taxon>Crassaminicella</taxon>
    </lineage>
</organism>
<dbReference type="Proteomes" id="UP000324646">
    <property type="component" value="Chromosome"/>
</dbReference>
<protein>
    <submittedName>
        <fullName evidence="2">Uncharacterized protein</fullName>
    </submittedName>
</protein>
<dbReference type="AlphaFoldDB" id="A0A5C0SDE1"/>
<dbReference type="OrthoDB" id="1957773at2"/>
<keyword evidence="3" id="KW-1185">Reference proteome</keyword>
<proteinExistence type="predicted"/>
<keyword evidence="1" id="KW-0472">Membrane</keyword>
<evidence type="ECO:0000313" key="3">
    <source>
        <dbReference type="Proteomes" id="UP000324646"/>
    </source>
</evidence>
<sequence>MFYVGVILLIFGSIFVYGTKYLMKIFKWNPINIKFIGLFIAVIGIFMIINGEFPKSLEFIRYFKGKGVLLWK</sequence>